<evidence type="ECO:0000256" key="2">
    <source>
        <dbReference type="ARBA" id="ARBA00012669"/>
    </source>
</evidence>
<keyword evidence="9 10" id="KW-0411">Iron-sulfur</keyword>
<dbReference type="HAMAP" id="MF_00568">
    <property type="entry name" value="NadA_type2"/>
    <property type="match status" value="1"/>
</dbReference>
<evidence type="ECO:0000256" key="8">
    <source>
        <dbReference type="ARBA" id="ARBA00023004"/>
    </source>
</evidence>
<evidence type="ECO:0000256" key="1">
    <source>
        <dbReference type="ARBA" id="ARBA00005065"/>
    </source>
</evidence>
<dbReference type="GO" id="GO:0008987">
    <property type="term" value="F:quinolinate synthetase A activity"/>
    <property type="evidence" value="ECO:0007669"/>
    <property type="project" value="UniProtKB-UniRule"/>
</dbReference>
<keyword evidence="12" id="KW-1185">Reference proteome</keyword>
<feature type="binding site" evidence="10">
    <location>
        <position position="98"/>
    </location>
    <ligand>
        <name>[4Fe-4S] cluster</name>
        <dbReference type="ChEBI" id="CHEBI:49883"/>
    </ligand>
</feature>
<keyword evidence="7 10" id="KW-0479">Metal-binding</keyword>
<dbReference type="Proteomes" id="UP000078428">
    <property type="component" value="Unassembled WGS sequence"/>
</dbReference>
<feature type="binding site" evidence="10">
    <location>
        <begin position="210"/>
        <end position="212"/>
    </location>
    <ligand>
        <name>iminosuccinate</name>
        <dbReference type="ChEBI" id="CHEBI:77875"/>
    </ligand>
</feature>
<dbReference type="FunFam" id="3.40.50.10800:FF:000003">
    <property type="entry name" value="Quinolinate synthase A"/>
    <property type="match status" value="1"/>
</dbReference>
<reference evidence="11 12" key="1">
    <citation type="submission" date="2016-04" db="EMBL/GenBank/DDBJ databases">
        <title>Draft genome sequence of freshwater magnetotactic bacteria Magnetospirillum marisnigri SP-1 and Magnetospirillum moscoviense BB-1.</title>
        <authorList>
            <person name="Koziaeva V."/>
            <person name="Dziuba M.V."/>
            <person name="Ivanov T.M."/>
            <person name="Kuznetsov B."/>
            <person name="Grouzdev D.S."/>
        </authorList>
    </citation>
    <scope>NUCLEOTIDE SEQUENCE [LARGE SCALE GENOMIC DNA]</scope>
    <source>
        <strain evidence="11 12">SP-1</strain>
    </source>
</reference>
<comment type="function">
    <text evidence="10">Catalyzes the condensation of iminoaspartate with dihydroxyacetone phosphate to form quinolinate.</text>
</comment>
<evidence type="ECO:0000256" key="5">
    <source>
        <dbReference type="ARBA" id="ARBA00022642"/>
    </source>
</evidence>
<accession>A0A178MAC0</accession>
<dbReference type="InterPro" id="IPR036094">
    <property type="entry name" value="NadA_sf"/>
</dbReference>
<dbReference type="EC" id="2.5.1.72" evidence="2 10"/>
<comment type="caution">
    <text evidence="11">The sequence shown here is derived from an EMBL/GenBank/DDBJ whole genome shotgun (WGS) entry which is preliminary data.</text>
</comment>
<comment type="similarity">
    <text evidence="10">Belongs to the quinolinate synthase family. Type 2 subfamily.</text>
</comment>
<organism evidence="11 12">
    <name type="scientific">Paramagnetospirillum marisnigri</name>
    <dbReference type="NCBI Taxonomy" id="1285242"/>
    <lineage>
        <taxon>Bacteria</taxon>
        <taxon>Pseudomonadati</taxon>
        <taxon>Pseudomonadota</taxon>
        <taxon>Alphaproteobacteria</taxon>
        <taxon>Rhodospirillales</taxon>
        <taxon>Magnetospirillaceae</taxon>
        <taxon>Paramagnetospirillum</taxon>
    </lineage>
</organism>
<dbReference type="AlphaFoldDB" id="A0A178MAC0"/>
<evidence type="ECO:0000256" key="4">
    <source>
        <dbReference type="ARBA" id="ARBA00022490"/>
    </source>
</evidence>
<feature type="binding site" evidence="10">
    <location>
        <position position="184"/>
    </location>
    <ligand>
        <name>[4Fe-4S] cluster</name>
        <dbReference type="ChEBI" id="CHEBI:49883"/>
    </ligand>
</feature>
<dbReference type="PANTHER" id="PTHR30573:SF0">
    <property type="entry name" value="QUINOLINATE SYNTHASE, CHLOROPLASTIC"/>
    <property type="match status" value="1"/>
</dbReference>
<evidence type="ECO:0000313" key="11">
    <source>
        <dbReference type="EMBL" id="OAN45720.1"/>
    </source>
</evidence>
<dbReference type="PANTHER" id="PTHR30573">
    <property type="entry name" value="QUINOLINATE SYNTHETASE A"/>
    <property type="match status" value="1"/>
</dbReference>
<feature type="binding site" evidence="10">
    <location>
        <position position="278"/>
    </location>
    <ligand>
        <name>[4Fe-4S] cluster</name>
        <dbReference type="ChEBI" id="CHEBI:49883"/>
    </ligand>
</feature>
<dbReference type="GO" id="GO:0005829">
    <property type="term" value="C:cytosol"/>
    <property type="evidence" value="ECO:0007669"/>
    <property type="project" value="TreeGrafter"/>
</dbReference>
<evidence type="ECO:0000256" key="10">
    <source>
        <dbReference type="HAMAP-Rule" id="MF_00568"/>
    </source>
</evidence>
<sequence>MPSANALTEADIDPTLDLHAEIDRLRKERNAVILAHYYQEGEIQDLADFVGDSLDLSRKAAATDADMIVFCGVRFMGEVAKILSPTKLVVIPDADAGCSLEEGCRPEAFKAFREKHPDHIAVTYINCSAEVKALSDVIVTSSNAETIIRQLPTDRPILFAPDRHLGAYMQKKTGRQMTLWPGSCIIHEQFSEKELVKLTVRHPHALVAAHPECPEGILAHAHHVGSTRAILDFVLASEAKEFIIATEQHIIHQMSKAAPHKTFIPAPGADGGCSCSNCPFMALNTLEKIYLCLRNDAPAITVPEELRLAALKPLERMLEMSKSVPMSGAGSNAA</sequence>
<dbReference type="NCBIfam" id="TIGR00550">
    <property type="entry name" value="nadA"/>
    <property type="match status" value="1"/>
</dbReference>
<keyword evidence="6 10" id="KW-0808">Transferase</keyword>
<name>A0A178MAC0_9PROT</name>
<feature type="binding site" evidence="10">
    <location>
        <position position="227"/>
    </location>
    <ligand>
        <name>iminosuccinate</name>
        <dbReference type="ChEBI" id="CHEBI:77875"/>
    </ligand>
</feature>
<dbReference type="GO" id="GO:0051539">
    <property type="term" value="F:4 iron, 4 sulfur cluster binding"/>
    <property type="evidence" value="ECO:0007669"/>
    <property type="project" value="UniProtKB-KW"/>
</dbReference>
<evidence type="ECO:0000256" key="6">
    <source>
        <dbReference type="ARBA" id="ARBA00022679"/>
    </source>
</evidence>
<evidence type="ECO:0000256" key="3">
    <source>
        <dbReference type="ARBA" id="ARBA00022485"/>
    </source>
</evidence>
<dbReference type="InterPro" id="IPR003473">
    <property type="entry name" value="NadA"/>
</dbReference>
<proteinExistence type="inferred from homology"/>
<evidence type="ECO:0000313" key="12">
    <source>
        <dbReference type="Proteomes" id="UP000078428"/>
    </source>
</evidence>
<evidence type="ECO:0000256" key="7">
    <source>
        <dbReference type="ARBA" id="ARBA00022723"/>
    </source>
</evidence>
<comment type="cofactor">
    <cofactor evidence="10">
        <name>[4Fe-4S] cluster</name>
        <dbReference type="ChEBI" id="CHEBI:49883"/>
    </cofactor>
    <text evidence="10">Binds 1 [4Fe-4S] cluster per subunit.</text>
</comment>
<dbReference type="GO" id="GO:0046872">
    <property type="term" value="F:metal ion binding"/>
    <property type="evidence" value="ECO:0007669"/>
    <property type="project" value="UniProtKB-KW"/>
</dbReference>
<dbReference type="Gene3D" id="3.40.50.10800">
    <property type="entry name" value="NadA-like"/>
    <property type="match status" value="3"/>
</dbReference>
<keyword evidence="4 10" id="KW-0963">Cytoplasm</keyword>
<keyword evidence="3 10" id="KW-0004">4Fe-4S</keyword>
<keyword evidence="5 10" id="KW-0662">Pyridine nucleotide biosynthesis</keyword>
<dbReference type="UniPathway" id="UPA00253">
    <property type="reaction ID" value="UER00327"/>
</dbReference>
<dbReference type="SUPFAM" id="SSF142754">
    <property type="entry name" value="NadA-like"/>
    <property type="match status" value="1"/>
</dbReference>
<feature type="binding site" evidence="10">
    <location>
        <position position="141"/>
    </location>
    <ligand>
        <name>iminosuccinate</name>
        <dbReference type="ChEBI" id="CHEBI:77875"/>
    </ligand>
</feature>
<comment type="pathway">
    <text evidence="1 10">Cofactor biosynthesis; NAD(+) biosynthesis; quinolinate from iminoaspartate: step 1/1.</text>
</comment>
<dbReference type="InterPro" id="IPR023066">
    <property type="entry name" value="Quinolinate_synth_type2"/>
</dbReference>
<keyword evidence="8 10" id="KW-0408">Iron</keyword>
<dbReference type="GO" id="GO:0034628">
    <property type="term" value="P:'de novo' NAD+ biosynthetic process from L-aspartate"/>
    <property type="evidence" value="ECO:0007669"/>
    <property type="project" value="TreeGrafter"/>
</dbReference>
<feature type="binding site" evidence="10">
    <location>
        <position position="53"/>
    </location>
    <ligand>
        <name>iminosuccinate</name>
        <dbReference type="ChEBI" id="CHEBI:77875"/>
    </ligand>
</feature>
<dbReference type="STRING" id="1285242.A6A04_06880"/>
<comment type="catalytic activity">
    <reaction evidence="10">
        <text>iminosuccinate + dihydroxyacetone phosphate = quinolinate + phosphate + 2 H2O + H(+)</text>
        <dbReference type="Rhea" id="RHEA:25888"/>
        <dbReference type="ChEBI" id="CHEBI:15377"/>
        <dbReference type="ChEBI" id="CHEBI:15378"/>
        <dbReference type="ChEBI" id="CHEBI:29959"/>
        <dbReference type="ChEBI" id="CHEBI:43474"/>
        <dbReference type="ChEBI" id="CHEBI:57642"/>
        <dbReference type="ChEBI" id="CHEBI:77875"/>
        <dbReference type="EC" id="2.5.1.72"/>
    </reaction>
</comment>
<feature type="binding site" evidence="10">
    <location>
        <position position="36"/>
    </location>
    <ligand>
        <name>iminosuccinate</name>
        <dbReference type="ChEBI" id="CHEBI:77875"/>
    </ligand>
</feature>
<dbReference type="NCBIfam" id="NF006878">
    <property type="entry name" value="PRK09375.1-2"/>
    <property type="match status" value="1"/>
</dbReference>
<evidence type="ECO:0000256" key="9">
    <source>
        <dbReference type="ARBA" id="ARBA00023014"/>
    </source>
</evidence>
<dbReference type="Pfam" id="PF02445">
    <property type="entry name" value="NadA"/>
    <property type="match status" value="1"/>
</dbReference>
<dbReference type="EMBL" id="LWQT01000098">
    <property type="protein sequence ID" value="OAN45720.1"/>
    <property type="molecule type" value="Genomic_DNA"/>
</dbReference>
<protein>
    <recommendedName>
        <fullName evidence="2 10">Quinolinate synthase</fullName>
        <ecNumber evidence="2 10">2.5.1.72</ecNumber>
    </recommendedName>
</protein>
<gene>
    <name evidence="10" type="primary">nadA</name>
    <name evidence="11" type="ORF">A6A04_06880</name>
</gene>
<comment type="subcellular location">
    <subcellularLocation>
        <location evidence="10">Cytoplasm</location>
    </subcellularLocation>
</comment>
<dbReference type="OrthoDB" id="9801204at2"/>
<feature type="binding site" evidence="10">
    <location>
        <begin position="124"/>
        <end position="126"/>
    </location>
    <ligand>
        <name>iminosuccinate</name>
        <dbReference type="ChEBI" id="CHEBI:77875"/>
    </ligand>
</feature>